<dbReference type="SUPFAM" id="SSF51735">
    <property type="entry name" value="NAD(P)-binding Rossmann-fold domains"/>
    <property type="match status" value="1"/>
</dbReference>
<dbReference type="Proteomes" id="UP000283387">
    <property type="component" value="Unassembled WGS sequence"/>
</dbReference>
<dbReference type="InterPro" id="IPR000683">
    <property type="entry name" value="Gfo/Idh/MocA-like_OxRdtase_N"/>
</dbReference>
<dbReference type="InterPro" id="IPR036291">
    <property type="entry name" value="NAD(P)-bd_dom_sf"/>
</dbReference>
<gene>
    <name evidence="3" type="ORF">BC643_3663</name>
</gene>
<dbReference type="Pfam" id="PF22725">
    <property type="entry name" value="GFO_IDH_MocA_C3"/>
    <property type="match status" value="1"/>
</dbReference>
<dbReference type="Gene3D" id="3.30.360.10">
    <property type="entry name" value="Dihydrodipicolinate Reductase, domain 2"/>
    <property type="match status" value="1"/>
</dbReference>
<dbReference type="AlphaFoldDB" id="A0A419VZ64"/>
<reference evidence="3 4" key="1">
    <citation type="submission" date="2018-09" db="EMBL/GenBank/DDBJ databases">
        <title>Genomic Encyclopedia of Archaeal and Bacterial Type Strains, Phase II (KMG-II): from individual species to whole genera.</title>
        <authorList>
            <person name="Goeker M."/>
        </authorList>
    </citation>
    <scope>NUCLEOTIDE SEQUENCE [LARGE SCALE GENOMIC DNA]</scope>
    <source>
        <strain evidence="3 4">DSM 27148</strain>
    </source>
</reference>
<evidence type="ECO:0000259" key="1">
    <source>
        <dbReference type="Pfam" id="PF01408"/>
    </source>
</evidence>
<dbReference type="PANTHER" id="PTHR43249">
    <property type="entry name" value="UDP-N-ACETYL-2-AMINO-2-DEOXY-D-GLUCURONATE OXIDASE"/>
    <property type="match status" value="1"/>
</dbReference>
<evidence type="ECO:0000313" key="4">
    <source>
        <dbReference type="Proteomes" id="UP000283387"/>
    </source>
</evidence>
<dbReference type="SUPFAM" id="SSF55347">
    <property type="entry name" value="Glyceraldehyde-3-phosphate dehydrogenase-like, C-terminal domain"/>
    <property type="match status" value="1"/>
</dbReference>
<dbReference type="Gene3D" id="3.40.50.720">
    <property type="entry name" value="NAD(P)-binding Rossmann-like Domain"/>
    <property type="match status" value="1"/>
</dbReference>
<feature type="domain" description="Gfo/Idh/MocA-like oxidoreductase N-terminal" evidence="1">
    <location>
        <begin position="6"/>
        <end position="125"/>
    </location>
</feature>
<protein>
    <submittedName>
        <fullName evidence="3">Putative dehydrogenase</fullName>
    </submittedName>
</protein>
<organism evidence="3 4">
    <name type="scientific">Mangrovibacterium diazotrophicum</name>
    <dbReference type="NCBI Taxonomy" id="1261403"/>
    <lineage>
        <taxon>Bacteria</taxon>
        <taxon>Pseudomonadati</taxon>
        <taxon>Bacteroidota</taxon>
        <taxon>Bacteroidia</taxon>
        <taxon>Marinilabiliales</taxon>
        <taxon>Prolixibacteraceae</taxon>
        <taxon>Mangrovibacterium</taxon>
    </lineage>
</organism>
<dbReference type="PANTHER" id="PTHR43249:SF1">
    <property type="entry name" value="D-GLUCOSIDE 3-DEHYDROGENASE"/>
    <property type="match status" value="1"/>
</dbReference>
<proteinExistence type="predicted"/>
<feature type="domain" description="GFO/IDH/MocA-like oxidoreductase" evidence="2">
    <location>
        <begin position="134"/>
        <end position="258"/>
    </location>
</feature>
<evidence type="ECO:0000259" key="2">
    <source>
        <dbReference type="Pfam" id="PF22725"/>
    </source>
</evidence>
<dbReference type="GO" id="GO:0000166">
    <property type="term" value="F:nucleotide binding"/>
    <property type="evidence" value="ECO:0007669"/>
    <property type="project" value="InterPro"/>
</dbReference>
<dbReference type="InterPro" id="IPR052515">
    <property type="entry name" value="Gfo/Idh/MocA_Oxidoreductase"/>
</dbReference>
<dbReference type="EMBL" id="RAPN01000002">
    <property type="protein sequence ID" value="RKD88511.1"/>
    <property type="molecule type" value="Genomic_DNA"/>
</dbReference>
<sequence length="330" mass="36461">MKLETLKWGIIGCGDVTEVKSGPAFQKTENSALVAVMRRNAEKAEDYAKRHNVPKWYADAEKLINDPEINAIYVATPPGTHAEYAIKAMRAGKPVYVEKPMATSYAECLEMLKVSKESGMPINVAYYRRTLPAYLKVKELIENGTLGQILTVSITLHKAAEDPSTAKDNWRVDPKIAGGGLFYDLASHQLDYLDFLFGSVTEVNGIARNQAGYYTAEDTVSAIFTFENGVTGTGNWCFIVDQSAEQDKIEITGTKGKVSLPCFIHGDVELTTATGTEHFSFQNPENISHNLVKNLVKSLRGEELCVSTGESAARTNKILEEIVRNYYKKS</sequence>
<keyword evidence="4" id="KW-1185">Reference proteome</keyword>
<dbReference type="Pfam" id="PF01408">
    <property type="entry name" value="GFO_IDH_MocA"/>
    <property type="match status" value="1"/>
</dbReference>
<comment type="caution">
    <text evidence="3">The sequence shown here is derived from an EMBL/GenBank/DDBJ whole genome shotgun (WGS) entry which is preliminary data.</text>
</comment>
<evidence type="ECO:0000313" key="3">
    <source>
        <dbReference type="EMBL" id="RKD88511.1"/>
    </source>
</evidence>
<dbReference type="InterPro" id="IPR055170">
    <property type="entry name" value="GFO_IDH_MocA-like_dom"/>
</dbReference>
<name>A0A419VZ64_9BACT</name>
<accession>A0A419VZ64</accession>
<dbReference type="OrthoDB" id="9795543at2"/>
<dbReference type="RefSeq" id="WP_120274665.1">
    <property type="nucleotide sequence ID" value="NZ_RAPN01000002.1"/>
</dbReference>